<dbReference type="CDD" id="cd06467">
    <property type="entry name" value="p23_NUDC_like"/>
    <property type="match status" value="1"/>
</dbReference>
<dbReference type="PANTHER" id="PTHR12356">
    <property type="entry name" value="NUCLEAR MOVEMENT PROTEIN NUDC"/>
    <property type="match status" value="1"/>
</dbReference>
<proteinExistence type="predicted"/>
<evidence type="ECO:0000259" key="2">
    <source>
        <dbReference type="PROSITE" id="PS51203"/>
    </source>
</evidence>
<dbReference type="InterPro" id="IPR037898">
    <property type="entry name" value="NudC_fam"/>
</dbReference>
<feature type="region of interest" description="Disordered" evidence="1">
    <location>
        <begin position="1"/>
        <end position="35"/>
    </location>
</feature>
<feature type="domain" description="CS" evidence="2">
    <location>
        <begin position="32"/>
        <end position="103"/>
    </location>
</feature>
<dbReference type="AlphaFoldDB" id="A0A8S1J9P2"/>
<dbReference type="Pfam" id="PF04969">
    <property type="entry name" value="CS"/>
    <property type="match status" value="1"/>
</dbReference>
<dbReference type="Gene3D" id="2.60.40.790">
    <property type="match status" value="1"/>
</dbReference>
<accession>A0A8S1J9P2</accession>
<dbReference type="EMBL" id="CAJHUC010002889">
    <property type="protein sequence ID" value="CAD7704498.1"/>
    <property type="molecule type" value="Genomic_DNA"/>
</dbReference>
<comment type="caution">
    <text evidence="3">The sequence shown here is derived from an EMBL/GenBank/DDBJ whole genome shotgun (WGS) entry which is preliminary data.</text>
</comment>
<protein>
    <recommendedName>
        <fullName evidence="2">CS domain-containing protein</fullName>
    </recommendedName>
</protein>
<organism evidence="3 4">
    <name type="scientific">Ostreobium quekettii</name>
    <dbReference type="NCBI Taxonomy" id="121088"/>
    <lineage>
        <taxon>Eukaryota</taxon>
        <taxon>Viridiplantae</taxon>
        <taxon>Chlorophyta</taxon>
        <taxon>core chlorophytes</taxon>
        <taxon>Ulvophyceae</taxon>
        <taxon>TCBD clade</taxon>
        <taxon>Bryopsidales</taxon>
        <taxon>Ostreobineae</taxon>
        <taxon>Ostreobiaceae</taxon>
        <taxon>Ostreobium</taxon>
    </lineage>
</organism>
<reference evidence="3" key="1">
    <citation type="submission" date="2020-12" db="EMBL/GenBank/DDBJ databases">
        <authorList>
            <person name="Iha C."/>
        </authorList>
    </citation>
    <scope>NUCLEOTIDE SEQUENCE</scope>
</reference>
<evidence type="ECO:0000313" key="3">
    <source>
        <dbReference type="EMBL" id="CAD7704498.1"/>
    </source>
</evidence>
<dbReference type="GO" id="GO:0051082">
    <property type="term" value="F:unfolded protein binding"/>
    <property type="evidence" value="ECO:0007669"/>
    <property type="project" value="TreeGrafter"/>
</dbReference>
<dbReference type="SUPFAM" id="SSF49764">
    <property type="entry name" value="HSP20-like chaperones"/>
    <property type="match status" value="1"/>
</dbReference>
<evidence type="ECO:0000313" key="4">
    <source>
        <dbReference type="Proteomes" id="UP000708148"/>
    </source>
</evidence>
<sequence length="103" mass="11425">MSRTAELAADGDEDGITKESVAESTPRSTTTDGDLHFDWTQTYDEVVVEFPIEAHVKSRDVRCKFNTHSISVSVGSKELLHGDLYQAMHPDDCVWELGELPTA</sequence>
<name>A0A8S1J9P2_9CHLO</name>
<dbReference type="OrthoDB" id="416217at2759"/>
<dbReference type="PROSITE" id="PS51203">
    <property type="entry name" value="CS"/>
    <property type="match status" value="1"/>
</dbReference>
<dbReference type="Proteomes" id="UP000708148">
    <property type="component" value="Unassembled WGS sequence"/>
</dbReference>
<feature type="compositionally biased region" description="Polar residues" evidence="1">
    <location>
        <begin position="22"/>
        <end position="32"/>
    </location>
</feature>
<dbReference type="InterPro" id="IPR007052">
    <property type="entry name" value="CS_dom"/>
</dbReference>
<gene>
    <name evidence="3" type="ORF">OSTQU699_LOCUS9853</name>
</gene>
<dbReference type="GO" id="GO:0005737">
    <property type="term" value="C:cytoplasm"/>
    <property type="evidence" value="ECO:0007669"/>
    <property type="project" value="TreeGrafter"/>
</dbReference>
<dbReference type="InterPro" id="IPR008978">
    <property type="entry name" value="HSP20-like_chaperone"/>
</dbReference>
<dbReference type="GO" id="GO:0006457">
    <property type="term" value="P:protein folding"/>
    <property type="evidence" value="ECO:0007669"/>
    <property type="project" value="TreeGrafter"/>
</dbReference>
<evidence type="ECO:0000256" key="1">
    <source>
        <dbReference type="SAM" id="MobiDB-lite"/>
    </source>
</evidence>
<keyword evidence="4" id="KW-1185">Reference proteome</keyword>